<dbReference type="AlphaFoldDB" id="A0A4C1TM93"/>
<sequence length="103" mass="11478">MRLKQTPRLTFAFALKSEPDTAQKITSDRFPSTPSISYITDFLCPRRGNNLRENMNFGGRACRRADAAESALKISWLTPIPVHGSIRPCCCQPVGWNTLLLPG</sequence>
<proteinExistence type="predicted"/>
<comment type="caution">
    <text evidence="1">The sequence shown here is derived from an EMBL/GenBank/DDBJ whole genome shotgun (WGS) entry which is preliminary data.</text>
</comment>
<name>A0A4C1TM93_EUMVA</name>
<accession>A0A4C1TM93</accession>
<gene>
    <name evidence="1" type="ORF">EVAR_92202_1</name>
</gene>
<dbReference type="EMBL" id="BGZK01000070">
    <property type="protein sequence ID" value="GBP15194.1"/>
    <property type="molecule type" value="Genomic_DNA"/>
</dbReference>
<dbReference type="Proteomes" id="UP000299102">
    <property type="component" value="Unassembled WGS sequence"/>
</dbReference>
<keyword evidence="2" id="KW-1185">Reference proteome</keyword>
<organism evidence="1 2">
    <name type="scientific">Eumeta variegata</name>
    <name type="common">Bagworm moth</name>
    <name type="synonym">Eumeta japonica</name>
    <dbReference type="NCBI Taxonomy" id="151549"/>
    <lineage>
        <taxon>Eukaryota</taxon>
        <taxon>Metazoa</taxon>
        <taxon>Ecdysozoa</taxon>
        <taxon>Arthropoda</taxon>
        <taxon>Hexapoda</taxon>
        <taxon>Insecta</taxon>
        <taxon>Pterygota</taxon>
        <taxon>Neoptera</taxon>
        <taxon>Endopterygota</taxon>
        <taxon>Lepidoptera</taxon>
        <taxon>Glossata</taxon>
        <taxon>Ditrysia</taxon>
        <taxon>Tineoidea</taxon>
        <taxon>Psychidae</taxon>
        <taxon>Oiketicinae</taxon>
        <taxon>Eumeta</taxon>
    </lineage>
</organism>
<protein>
    <submittedName>
        <fullName evidence="1">Uncharacterized protein</fullName>
    </submittedName>
</protein>
<evidence type="ECO:0000313" key="1">
    <source>
        <dbReference type="EMBL" id="GBP15194.1"/>
    </source>
</evidence>
<reference evidence="1 2" key="1">
    <citation type="journal article" date="2019" name="Commun. Biol.">
        <title>The bagworm genome reveals a unique fibroin gene that provides high tensile strength.</title>
        <authorList>
            <person name="Kono N."/>
            <person name="Nakamura H."/>
            <person name="Ohtoshi R."/>
            <person name="Tomita M."/>
            <person name="Numata K."/>
            <person name="Arakawa K."/>
        </authorList>
    </citation>
    <scope>NUCLEOTIDE SEQUENCE [LARGE SCALE GENOMIC DNA]</scope>
</reference>
<evidence type="ECO:0000313" key="2">
    <source>
        <dbReference type="Proteomes" id="UP000299102"/>
    </source>
</evidence>